<name>A0A2K3DTD0_CHLRE</name>
<dbReference type="PaxDb" id="3055-EDO98461"/>
<dbReference type="Proteomes" id="UP000006906">
    <property type="component" value="Chromosome 4"/>
</dbReference>
<accession>A0A2K3DTD0</accession>
<evidence type="ECO:0000313" key="1">
    <source>
        <dbReference type="EMBL" id="PNW83785.1"/>
    </source>
</evidence>
<sequence>MVQKTSTRKVSLRSVCKDEATLAAIRFKVDFVATPLRYRLLDFLRHFVVCRTDPAFHCAVCDTKWREQCGLAARRQGLRERADGSPQQHVFHRRVPTIDINLLQESAALITTSTHRRQRQSLLSHFYDAHFAPLLSEDTGGPAIDITAHHQVRVTPWDRGRECLLSHFYDAHFAPAAVAARMFGAEGAGKATWRRTARRRLQSGAGAQVETCRCCLVSDLC</sequence>
<dbReference type="GeneID" id="66053158"/>
<evidence type="ECO:0000313" key="2">
    <source>
        <dbReference type="Proteomes" id="UP000006906"/>
    </source>
</evidence>
<protein>
    <submittedName>
        <fullName evidence="1">Uncharacterized protein</fullName>
    </submittedName>
</protein>
<dbReference type="Gramene" id="PNW83785">
    <property type="protein sequence ID" value="PNW83785"/>
    <property type="gene ID" value="CHLRE_04g217300v5"/>
</dbReference>
<dbReference type="RefSeq" id="XP_042924985.1">
    <property type="nucleotide sequence ID" value="XM_043061727.1"/>
</dbReference>
<keyword evidence="2" id="KW-1185">Reference proteome</keyword>
<organism evidence="1 2">
    <name type="scientific">Chlamydomonas reinhardtii</name>
    <name type="common">Chlamydomonas smithii</name>
    <dbReference type="NCBI Taxonomy" id="3055"/>
    <lineage>
        <taxon>Eukaryota</taxon>
        <taxon>Viridiplantae</taxon>
        <taxon>Chlorophyta</taxon>
        <taxon>core chlorophytes</taxon>
        <taxon>Chlorophyceae</taxon>
        <taxon>CS clade</taxon>
        <taxon>Chlamydomonadales</taxon>
        <taxon>Chlamydomonadaceae</taxon>
        <taxon>Chlamydomonas</taxon>
    </lineage>
</organism>
<reference evidence="1 2" key="1">
    <citation type="journal article" date="2007" name="Science">
        <title>The Chlamydomonas genome reveals the evolution of key animal and plant functions.</title>
        <authorList>
            <person name="Merchant S.S."/>
            <person name="Prochnik S.E."/>
            <person name="Vallon O."/>
            <person name="Harris E.H."/>
            <person name="Karpowicz S.J."/>
            <person name="Witman G.B."/>
            <person name="Terry A."/>
            <person name="Salamov A."/>
            <person name="Fritz-Laylin L.K."/>
            <person name="Marechal-Drouard L."/>
            <person name="Marshall W.F."/>
            <person name="Qu L.H."/>
            <person name="Nelson D.R."/>
            <person name="Sanderfoot A.A."/>
            <person name="Spalding M.H."/>
            <person name="Kapitonov V.V."/>
            <person name="Ren Q."/>
            <person name="Ferris P."/>
            <person name="Lindquist E."/>
            <person name="Shapiro H."/>
            <person name="Lucas S.M."/>
            <person name="Grimwood J."/>
            <person name="Schmutz J."/>
            <person name="Cardol P."/>
            <person name="Cerutti H."/>
            <person name="Chanfreau G."/>
            <person name="Chen C.L."/>
            <person name="Cognat V."/>
            <person name="Croft M.T."/>
            <person name="Dent R."/>
            <person name="Dutcher S."/>
            <person name="Fernandez E."/>
            <person name="Fukuzawa H."/>
            <person name="Gonzalez-Ballester D."/>
            <person name="Gonzalez-Halphen D."/>
            <person name="Hallmann A."/>
            <person name="Hanikenne M."/>
            <person name="Hippler M."/>
            <person name="Inwood W."/>
            <person name="Jabbari K."/>
            <person name="Kalanon M."/>
            <person name="Kuras R."/>
            <person name="Lefebvre P.A."/>
            <person name="Lemaire S.D."/>
            <person name="Lobanov A.V."/>
            <person name="Lohr M."/>
            <person name="Manuell A."/>
            <person name="Meier I."/>
            <person name="Mets L."/>
            <person name="Mittag M."/>
            <person name="Mittelmeier T."/>
            <person name="Moroney J.V."/>
            <person name="Moseley J."/>
            <person name="Napoli C."/>
            <person name="Nedelcu A.M."/>
            <person name="Niyogi K."/>
            <person name="Novoselov S.V."/>
            <person name="Paulsen I.T."/>
            <person name="Pazour G."/>
            <person name="Purton S."/>
            <person name="Ral J.P."/>
            <person name="Riano-Pachon D.M."/>
            <person name="Riekhof W."/>
            <person name="Rymarquis L."/>
            <person name="Schroda M."/>
            <person name="Stern D."/>
            <person name="Umen J."/>
            <person name="Willows R."/>
            <person name="Wilson N."/>
            <person name="Zimmer S.L."/>
            <person name="Allmer J."/>
            <person name="Balk J."/>
            <person name="Bisova K."/>
            <person name="Chen C.J."/>
            <person name="Elias M."/>
            <person name="Gendler K."/>
            <person name="Hauser C."/>
            <person name="Lamb M.R."/>
            <person name="Ledford H."/>
            <person name="Long J.C."/>
            <person name="Minagawa J."/>
            <person name="Page M.D."/>
            <person name="Pan J."/>
            <person name="Pootakham W."/>
            <person name="Roje S."/>
            <person name="Rose A."/>
            <person name="Stahlberg E."/>
            <person name="Terauchi A.M."/>
            <person name="Yang P."/>
            <person name="Ball S."/>
            <person name="Bowler C."/>
            <person name="Dieckmann C.L."/>
            <person name="Gladyshev V.N."/>
            <person name="Green P."/>
            <person name="Jorgensen R."/>
            <person name="Mayfield S."/>
            <person name="Mueller-Roeber B."/>
            <person name="Rajamani S."/>
            <person name="Sayre R.T."/>
            <person name="Brokstein P."/>
            <person name="Dubchak I."/>
            <person name="Goodstein D."/>
            <person name="Hornick L."/>
            <person name="Huang Y.W."/>
            <person name="Jhaveri J."/>
            <person name="Luo Y."/>
            <person name="Martinez D."/>
            <person name="Ngau W.C."/>
            <person name="Otillar B."/>
            <person name="Poliakov A."/>
            <person name="Porter A."/>
            <person name="Szajkowski L."/>
            <person name="Werner G."/>
            <person name="Zhou K."/>
            <person name="Grigoriev I.V."/>
            <person name="Rokhsar D.S."/>
            <person name="Grossman A.R."/>
        </authorList>
    </citation>
    <scope>NUCLEOTIDE SEQUENCE [LARGE SCALE GENOMIC DNA]</scope>
    <source>
        <strain evidence="2">CC-503</strain>
    </source>
</reference>
<proteinExistence type="predicted"/>
<dbReference type="AlphaFoldDB" id="A0A2K3DTD0"/>
<dbReference type="EMBL" id="CM008965">
    <property type="protein sequence ID" value="PNW83785.1"/>
    <property type="molecule type" value="Genomic_DNA"/>
</dbReference>
<dbReference type="InParanoid" id="A0A2K3DTD0"/>
<dbReference type="KEGG" id="cre:CHLRE_04g217300v5"/>
<gene>
    <name evidence="1" type="ORF">CHLRE_04g217300v5</name>
</gene>